<dbReference type="AlphaFoldDB" id="A0A511VDN2"/>
<dbReference type="PRINTS" id="PR00725">
    <property type="entry name" value="DADACBPTASE1"/>
</dbReference>
<keyword evidence="6" id="KW-0961">Cell wall biogenesis/degradation</keyword>
<evidence type="ECO:0000256" key="4">
    <source>
        <dbReference type="ARBA" id="ARBA00022960"/>
    </source>
</evidence>
<evidence type="ECO:0000256" key="9">
    <source>
        <dbReference type="RuleBase" id="RU004016"/>
    </source>
</evidence>
<feature type="active site" description="Acyl-ester intermediate" evidence="7">
    <location>
        <position position="32"/>
    </location>
</feature>
<gene>
    <name evidence="12" type="ORF">ADA01nite_40010</name>
</gene>
<protein>
    <recommendedName>
        <fullName evidence="11">Peptidase S11 D-alanyl-D-alanine carboxypeptidase A N-terminal domain-containing protein</fullName>
    </recommendedName>
</protein>
<reference evidence="12 13" key="1">
    <citation type="submission" date="2019-07" db="EMBL/GenBank/DDBJ databases">
        <title>Whole genome shotgun sequence of Aneurinibacillus danicus NBRC 102444.</title>
        <authorList>
            <person name="Hosoyama A."/>
            <person name="Uohara A."/>
            <person name="Ohji S."/>
            <person name="Ichikawa N."/>
        </authorList>
    </citation>
    <scope>NUCLEOTIDE SEQUENCE [LARGE SCALE GENOMIC DNA]</scope>
    <source>
        <strain evidence="12 13">NBRC 102444</strain>
    </source>
</reference>
<dbReference type="Pfam" id="PF00768">
    <property type="entry name" value="Peptidase_S11"/>
    <property type="match status" value="1"/>
</dbReference>
<keyword evidence="3" id="KW-0378">Hydrolase</keyword>
<organism evidence="12 13">
    <name type="scientific">Aneurinibacillus danicus</name>
    <dbReference type="NCBI Taxonomy" id="267746"/>
    <lineage>
        <taxon>Bacteria</taxon>
        <taxon>Bacillati</taxon>
        <taxon>Bacillota</taxon>
        <taxon>Bacilli</taxon>
        <taxon>Bacillales</taxon>
        <taxon>Paenibacillaceae</taxon>
        <taxon>Aneurinibacillus group</taxon>
        <taxon>Aneurinibacillus</taxon>
    </lineage>
</organism>
<evidence type="ECO:0000256" key="8">
    <source>
        <dbReference type="PIRSR" id="PIRSR618044-2"/>
    </source>
</evidence>
<comment type="similarity">
    <text evidence="1 9">Belongs to the peptidase S11 family.</text>
</comment>
<evidence type="ECO:0000256" key="6">
    <source>
        <dbReference type="ARBA" id="ARBA00023316"/>
    </source>
</evidence>
<evidence type="ECO:0000313" key="12">
    <source>
        <dbReference type="EMBL" id="GEN36541.1"/>
    </source>
</evidence>
<feature type="transmembrane region" description="Helical" evidence="10">
    <location>
        <begin position="334"/>
        <end position="355"/>
    </location>
</feature>
<evidence type="ECO:0000256" key="1">
    <source>
        <dbReference type="ARBA" id="ARBA00007164"/>
    </source>
</evidence>
<evidence type="ECO:0000313" key="13">
    <source>
        <dbReference type="Proteomes" id="UP000321157"/>
    </source>
</evidence>
<evidence type="ECO:0000256" key="5">
    <source>
        <dbReference type="ARBA" id="ARBA00022984"/>
    </source>
</evidence>
<keyword evidence="10" id="KW-0472">Membrane</keyword>
<dbReference type="InterPro" id="IPR001967">
    <property type="entry name" value="Peptidase_S11_N"/>
</dbReference>
<evidence type="ECO:0000259" key="11">
    <source>
        <dbReference type="Pfam" id="PF00768"/>
    </source>
</evidence>
<dbReference type="GO" id="GO:0071555">
    <property type="term" value="P:cell wall organization"/>
    <property type="evidence" value="ECO:0007669"/>
    <property type="project" value="UniProtKB-KW"/>
</dbReference>
<keyword evidence="13" id="KW-1185">Reference proteome</keyword>
<feature type="domain" description="Peptidase S11 D-alanyl-D-alanine carboxypeptidase A N-terminal" evidence="11">
    <location>
        <begin position="3"/>
        <end position="222"/>
    </location>
</feature>
<evidence type="ECO:0000256" key="2">
    <source>
        <dbReference type="ARBA" id="ARBA00022729"/>
    </source>
</evidence>
<dbReference type="GO" id="GO:0009252">
    <property type="term" value="P:peptidoglycan biosynthetic process"/>
    <property type="evidence" value="ECO:0007669"/>
    <property type="project" value="UniProtKB-KW"/>
</dbReference>
<dbReference type="Proteomes" id="UP000321157">
    <property type="component" value="Unassembled WGS sequence"/>
</dbReference>
<feature type="binding site" evidence="8">
    <location>
        <position position="192"/>
    </location>
    <ligand>
        <name>substrate</name>
    </ligand>
</feature>
<dbReference type="GO" id="GO:0008360">
    <property type="term" value="P:regulation of cell shape"/>
    <property type="evidence" value="ECO:0007669"/>
    <property type="project" value="UniProtKB-KW"/>
</dbReference>
<dbReference type="Gene3D" id="3.40.710.10">
    <property type="entry name" value="DD-peptidase/beta-lactamase superfamily"/>
    <property type="match status" value="1"/>
</dbReference>
<dbReference type="PANTHER" id="PTHR21581">
    <property type="entry name" value="D-ALANYL-D-ALANINE CARBOXYPEPTIDASE"/>
    <property type="match status" value="1"/>
</dbReference>
<accession>A0A511VDN2</accession>
<keyword evidence="5" id="KW-0573">Peptidoglycan synthesis</keyword>
<keyword evidence="10" id="KW-0812">Transmembrane</keyword>
<keyword evidence="2" id="KW-0732">Signal</keyword>
<dbReference type="GO" id="GO:0009002">
    <property type="term" value="F:serine-type D-Ala-D-Ala carboxypeptidase activity"/>
    <property type="evidence" value="ECO:0007669"/>
    <property type="project" value="InterPro"/>
</dbReference>
<keyword evidence="10" id="KW-1133">Transmembrane helix</keyword>
<dbReference type="InterPro" id="IPR018044">
    <property type="entry name" value="Peptidase_S11"/>
</dbReference>
<dbReference type="SUPFAM" id="SSF56601">
    <property type="entry name" value="beta-lactamase/transpeptidase-like"/>
    <property type="match status" value="1"/>
</dbReference>
<feature type="active site" evidence="7">
    <location>
        <position position="87"/>
    </location>
</feature>
<sequence length="360" mass="39922">MSVNSEAAILIDARSGDVLYKKNEEKEMAPASITKIATGIIALESGRADDQVVVSRNARQTDGTRIFLAEGEQKPLEDLVYGLLMNSGNDAAVAIAEHIDGSVTAFSQRMNRFAQSVGANHTNFTNPSGLYEKEHVTTAADMAKIAAYAMKNEKFREIVRTRIKPWEGKEWKSELVNHNKMLVSYQGANGIKNGFTSQSGFTLVTSAERNGTELIVVLLKATSSNQIYKDAIKLLDYGFSHYKTVPVLKAGAKISEGEGSYYASETVYASIPKDDMFKVRIVPQNGLIVETTSGLTREYPSVLTKEQHLEAGAPAPNEQTDAVDTASKYSLPEFFMLFFWWLMIVFMSWMMILLLKKERV</sequence>
<dbReference type="GO" id="GO:0006508">
    <property type="term" value="P:proteolysis"/>
    <property type="evidence" value="ECO:0007669"/>
    <property type="project" value="InterPro"/>
</dbReference>
<keyword evidence="4" id="KW-0133">Cell shape</keyword>
<evidence type="ECO:0000256" key="7">
    <source>
        <dbReference type="PIRSR" id="PIRSR618044-1"/>
    </source>
</evidence>
<feature type="active site" description="Proton acceptor" evidence="7">
    <location>
        <position position="35"/>
    </location>
</feature>
<dbReference type="EMBL" id="BJXX01000198">
    <property type="protein sequence ID" value="GEN36541.1"/>
    <property type="molecule type" value="Genomic_DNA"/>
</dbReference>
<comment type="caution">
    <text evidence="12">The sequence shown here is derived from an EMBL/GenBank/DDBJ whole genome shotgun (WGS) entry which is preliminary data.</text>
</comment>
<proteinExistence type="inferred from homology"/>
<dbReference type="InterPro" id="IPR012338">
    <property type="entry name" value="Beta-lactam/transpept-like"/>
</dbReference>
<evidence type="ECO:0000256" key="10">
    <source>
        <dbReference type="SAM" id="Phobius"/>
    </source>
</evidence>
<name>A0A511VDN2_9BACL</name>
<evidence type="ECO:0000256" key="3">
    <source>
        <dbReference type="ARBA" id="ARBA00022801"/>
    </source>
</evidence>
<dbReference type="PANTHER" id="PTHR21581:SF33">
    <property type="entry name" value="D-ALANYL-D-ALANINE CARBOXYPEPTIDASE DACB"/>
    <property type="match status" value="1"/>
</dbReference>